<accession>A0A4U7KSG1</accession>
<evidence type="ECO:0000256" key="1">
    <source>
        <dbReference type="ARBA" id="ARBA00010211"/>
    </source>
</evidence>
<sequence>MSSSSESDWKRLIRFVAVEDGKEHFGQPVDDKADIGLLASKGNKIQAYEIVGDNVPFNGWVDIDTVYTVKKLSAPIRRDQAGGSIRLLGANFKRHIEEAGIAKPKEPVLMIVPRTALAGPGDIPIPPFVHKGKDQLDYESELAVIIGKDARDVPREKAFDYVLGDWIFNVQDAISFLSNGTTLEAGTVIQMGTPSGVGWFKDPKGLIKDGDTFSALEKGAVEFTWPNSGLAAS</sequence>
<dbReference type="InterPro" id="IPR011234">
    <property type="entry name" value="Fumarylacetoacetase-like_C"/>
</dbReference>
<comment type="similarity">
    <text evidence="1">Belongs to the FAH family.</text>
</comment>
<evidence type="ECO:0000256" key="2">
    <source>
        <dbReference type="ARBA" id="ARBA00022723"/>
    </source>
</evidence>
<name>A0A4U7KSG1_9BASI</name>
<dbReference type="GO" id="GO:0003824">
    <property type="term" value="F:catalytic activity"/>
    <property type="evidence" value="ECO:0007669"/>
    <property type="project" value="InterPro"/>
</dbReference>
<dbReference type="EMBL" id="SRRM01000014">
    <property type="protein sequence ID" value="TKY86947.1"/>
    <property type="molecule type" value="Genomic_DNA"/>
</dbReference>
<keyword evidence="2" id="KW-0479">Metal-binding</keyword>
<evidence type="ECO:0000313" key="4">
    <source>
        <dbReference type="EMBL" id="TKY86947.1"/>
    </source>
</evidence>
<dbReference type="GeneID" id="40726519"/>
<dbReference type="Proteomes" id="UP000306050">
    <property type="component" value="Chromosome SGRAM_22"/>
</dbReference>
<comment type="caution">
    <text evidence="4">The sequence shown here is derived from an EMBL/GenBank/DDBJ whole genome shotgun (WGS) entry which is preliminary data.</text>
</comment>
<dbReference type="Pfam" id="PF01557">
    <property type="entry name" value="FAA_hydrolase"/>
    <property type="match status" value="1"/>
</dbReference>
<reference evidence="4 5" key="1">
    <citation type="submission" date="2019-05" db="EMBL/GenBank/DDBJ databases">
        <title>Sporisorium graminicola CBS 10092 draft sequencing and annotation.</title>
        <authorList>
            <person name="Solano-Gonzalez S."/>
            <person name="Caddick M.X."/>
            <person name="Darby A."/>
        </authorList>
    </citation>
    <scope>NUCLEOTIDE SEQUENCE [LARGE SCALE GENOMIC DNA]</scope>
    <source>
        <strain evidence="4 5">CBS 10092</strain>
    </source>
</reference>
<proteinExistence type="inferred from homology"/>
<dbReference type="SUPFAM" id="SSF56529">
    <property type="entry name" value="FAH"/>
    <property type="match status" value="1"/>
</dbReference>
<dbReference type="Gene3D" id="3.90.850.10">
    <property type="entry name" value="Fumarylacetoacetase-like, C-terminal domain"/>
    <property type="match status" value="2"/>
</dbReference>
<dbReference type="GO" id="GO:0046872">
    <property type="term" value="F:metal ion binding"/>
    <property type="evidence" value="ECO:0007669"/>
    <property type="project" value="UniProtKB-KW"/>
</dbReference>
<keyword evidence="5" id="KW-1185">Reference proteome</keyword>
<gene>
    <name evidence="4" type="ORF">EX895_003624</name>
</gene>
<dbReference type="InterPro" id="IPR036663">
    <property type="entry name" value="Fumarylacetoacetase_C_sf"/>
</dbReference>
<dbReference type="AlphaFoldDB" id="A0A4U7KSG1"/>
<dbReference type="PANTHER" id="PTHR11820:SF112">
    <property type="entry name" value="FUMARYLACETOACETATE HYDROLASE FAMILY PROTEIN (AFU_ORTHOLOGUE AFUA_1G02370)-RELATED"/>
    <property type="match status" value="1"/>
</dbReference>
<organism evidence="4 5">
    <name type="scientific">Sporisorium graminicola</name>
    <dbReference type="NCBI Taxonomy" id="280036"/>
    <lineage>
        <taxon>Eukaryota</taxon>
        <taxon>Fungi</taxon>
        <taxon>Dikarya</taxon>
        <taxon>Basidiomycota</taxon>
        <taxon>Ustilaginomycotina</taxon>
        <taxon>Ustilaginomycetes</taxon>
        <taxon>Ustilaginales</taxon>
        <taxon>Ustilaginaceae</taxon>
        <taxon>Sporisorium</taxon>
    </lineage>
</organism>
<dbReference type="KEGG" id="sgra:EX895_003624"/>
<dbReference type="PANTHER" id="PTHR11820">
    <property type="entry name" value="ACYLPYRUVASE"/>
    <property type="match status" value="1"/>
</dbReference>
<evidence type="ECO:0000313" key="5">
    <source>
        <dbReference type="Proteomes" id="UP000306050"/>
    </source>
</evidence>
<evidence type="ECO:0000259" key="3">
    <source>
        <dbReference type="Pfam" id="PF01557"/>
    </source>
</evidence>
<protein>
    <recommendedName>
        <fullName evidence="3">Fumarylacetoacetase-like C-terminal domain-containing protein</fullName>
    </recommendedName>
</protein>
<dbReference type="RefSeq" id="XP_029738932.1">
    <property type="nucleotide sequence ID" value="XM_029884222.1"/>
</dbReference>
<dbReference type="OrthoDB" id="411064at2759"/>
<feature type="domain" description="Fumarylacetoacetase-like C-terminal" evidence="3">
    <location>
        <begin position="88"/>
        <end position="169"/>
    </location>
</feature>